<organism evidence="11 12">
    <name type="scientific">Oopsacas minuta</name>
    <dbReference type="NCBI Taxonomy" id="111878"/>
    <lineage>
        <taxon>Eukaryota</taxon>
        <taxon>Metazoa</taxon>
        <taxon>Porifera</taxon>
        <taxon>Hexactinellida</taxon>
        <taxon>Hexasterophora</taxon>
        <taxon>Lyssacinosida</taxon>
        <taxon>Leucopsacidae</taxon>
        <taxon>Oopsacas</taxon>
    </lineage>
</organism>
<protein>
    <submittedName>
        <fullName evidence="11">E3 ubiquitin-protein ligase RNF13-like</fullName>
    </submittedName>
</protein>
<evidence type="ECO:0000256" key="6">
    <source>
        <dbReference type="ARBA" id="ARBA00022989"/>
    </source>
</evidence>
<evidence type="ECO:0000256" key="4">
    <source>
        <dbReference type="ARBA" id="ARBA00022771"/>
    </source>
</evidence>
<feature type="transmembrane region" description="Helical" evidence="9">
    <location>
        <begin position="182"/>
        <end position="208"/>
    </location>
</feature>
<dbReference type="GO" id="GO:0016020">
    <property type="term" value="C:membrane"/>
    <property type="evidence" value="ECO:0007669"/>
    <property type="project" value="UniProtKB-SubCell"/>
</dbReference>
<dbReference type="AlphaFoldDB" id="A0AAV7JB36"/>
<evidence type="ECO:0000256" key="2">
    <source>
        <dbReference type="ARBA" id="ARBA00022692"/>
    </source>
</evidence>
<dbReference type="Gene3D" id="3.30.40.10">
    <property type="entry name" value="Zinc/RING finger domain, C3HC4 (zinc finger)"/>
    <property type="match status" value="1"/>
</dbReference>
<evidence type="ECO:0000256" key="5">
    <source>
        <dbReference type="ARBA" id="ARBA00022833"/>
    </source>
</evidence>
<evidence type="ECO:0000256" key="7">
    <source>
        <dbReference type="ARBA" id="ARBA00023136"/>
    </source>
</evidence>
<comment type="subcellular location">
    <subcellularLocation>
        <location evidence="1">Membrane</location>
    </subcellularLocation>
</comment>
<evidence type="ECO:0000256" key="1">
    <source>
        <dbReference type="ARBA" id="ARBA00004370"/>
    </source>
</evidence>
<dbReference type="GO" id="GO:0008270">
    <property type="term" value="F:zinc ion binding"/>
    <property type="evidence" value="ECO:0007669"/>
    <property type="project" value="UniProtKB-KW"/>
</dbReference>
<accession>A0AAV7JB36</accession>
<reference evidence="11 12" key="1">
    <citation type="journal article" date="2023" name="BMC Biol.">
        <title>The compact genome of the sponge Oopsacas minuta (Hexactinellida) is lacking key metazoan core genes.</title>
        <authorList>
            <person name="Santini S."/>
            <person name="Schenkelaars Q."/>
            <person name="Jourda C."/>
            <person name="Duchesne M."/>
            <person name="Belahbib H."/>
            <person name="Rocher C."/>
            <person name="Selva M."/>
            <person name="Riesgo A."/>
            <person name="Vervoort M."/>
            <person name="Leys S.P."/>
            <person name="Kodjabachian L."/>
            <person name="Le Bivic A."/>
            <person name="Borchiellini C."/>
            <person name="Claverie J.M."/>
            <person name="Renard E."/>
        </authorList>
    </citation>
    <scope>NUCLEOTIDE SEQUENCE [LARGE SCALE GENOMIC DNA]</scope>
    <source>
        <strain evidence="11">SPO-2</strain>
    </source>
</reference>
<keyword evidence="5" id="KW-0862">Zinc</keyword>
<evidence type="ECO:0000256" key="3">
    <source>
        <dbReference type="ARBA" id="ARBA00022723"/>
    </source>
</evidence>
<sequence>MYINSIQPLFITLLLILTYNYTEAKIFLWLYDNSTHLNRLSASINSIELTSIGEPLPRGGIRGTMYLPYPRRSCNRIMEPTNITRLKKIALIDSTECDIVSHIYYLQLAGYSAVILPQEYYSPRLVRENSDASKITVSVVQINYAGIENLLNYAYEDENKTYAWDPKLSEVVLLPTDFNWQALLLSFGIVLAVSLFTITCFSVLKLFFNICKRVQRSLKRPIVRRIPTRRYNTQAELYEKCPICLDDFFSGLIVKQLPCNHIYHIKCIDQWLSLDHYICPLCKQDITIQNQATRQPELFERTPLIPVTQQSAANRAVDVQRNDNDISIAPPDGGSRTEILANRLQDDFRNYQSVP</sequence>
<dbReference type="Gene3D" id="3.50.30.30">
    <property type="match status" value="1"/>
</dbReference>
<dbReference type="PANTHER" id="PTHR46539:SF1">
    <property type="entry name" value="E3 UBIQUITIN-PROTEIN LIGASE ATL42"/>
    <property type="match status" value="1"/>
</dbReference>
<dbReference type="EMBL" id="JAKMXF010000365">
    <property type="protein sequence ID" value="KAI6645911.1"/>
    <property type="molecule type" value="Genomic_DNA"/>
</dbReference>
<proteinExistence type="predicted"/>
<dbReference type="SUPFAM" id="SSF57850">
    <property type="entry name" value="RING/U-box"/>
    <property type="match status" value="1"/>
</dbReference>
<comment type="caution">
    <text evidence="11">The sequence shown here is derived from an EMBL/GenBank/DDBJ whole genome shotgun (WGS) entry which is preliminary data.</text>
</comment>
<evidence type="ECO:0000256" key="8">
    <source>
        <dbReference type="PROSITE-ProRule" id="PRU00175"/>
    </source>
</evidence>
<evidence type="ECO:0000256" key="9">
    <source>
        <dbReference type="SAM" id="Phobius"/>
    </source>
</evidence>
<evidence type="ECO:0000313" key="11">
    <source>
        <dbReference type="EMBL" id="KAI6645911.1"/>
    </source>
</evidence>
<dbReference type="SMART" id="SM00184">
    <property type="entry name" value="RING"/>
    <property type="match status" value="1"/>
</dbReference>
<dbReference type="PANTHER" id="PTHR46539">
    <property type="entry name" value="E3 UBIQUITIN-PROTEIN LIGASE ATL42"/>
    <property type="match status" value="1"/>
</dbReference>
<keyword evidence="2 9" id="KW-0812">Transmembrane</keyword>
<dbReference type="PROSITE" id="PS50089">
    <property type="entry name" value="ZF_RING_2"/>
    <property type="match status" value="1"/>
</dbReference>
<name>A0AAV7JB36_9METZ</name>
<dbReference type="Proteomes" id="UP001165289">
    <property type="component" value="Unassembled WGS sequence"/>
</dbReference>
<feature type="domain" description="RING-type" evidence="10">
    <location>
        <begin position="241"/>
        <end position="283"/>
    </location>
</feature>
<dbReference type="CDD" id="cd16473">
    <property type="entry name" value="RING-H2_RNF103"/>
    <property type="match status" value="1"/>
</dbReference>
<evidence type="ECO:0000259" key="10">
    <source>
        <dbReference type="PROSITE" id="PS50089"/>
    </source>
</evidence>
<gene>
    <name evidence="11" type="ORF">LOD99_13169</name>
</gene>
<dbReference type="InterPro" id="IPR001841">
    <property type="entry name" value="Znf_RING"/>
</dbReference>
<keyword evidence="4 8" id="KW-0863">Zinc-finger</keyword>
<dbReference type="Pfam" id="PF13639">
    <property type="entry name" value="zf-RING_2"/>
    <property type="match status" value="1"/>
</dbReference>
<evidence type="ECO:0000313" key="12">
    <source>
        <dbReference type="Proteomes" id="UP001165289"/>
    </source>
</evidence>
<keyword evidence="12" id="KW-1185">Reference proteome</keyword>
<keyword evidence="6 9" id="KW-1133">Transmembrane helix</keyword>
<keyword evidence="3" id="KW-0479">Metal-binding</keyword>
<dbReference type="InterPro" id="IPR013083">
    <property type="entry name" value="Znf_RING/FYVE/PHD"/>
</dbReference>
<keyword evidence="7 9" id="KW-0472">Membrane</keyword>